<dbReference type="SUPFAM" id="SSF55120">
    <property type="entry name" value="Pseudouridine synthase"/>
    <property type="match status" value="1"/>
</dbReference>
<dbReference type="EC" id="5.4.99.25" evidence="5"/>
<dbReference type="NCBIfam" id="TIGR00431">
    <property type="entry name" value="TruB"/>
    <property type="match status" value="1"/>
</dbReference>
<dbReference type="CDD" id="cd02573">
    <property type="entry name" value="PseudoU_synth_EcTruB"/>
    <property type="match status" value="1"/>
</dbReference>
<feature type="active site" description="Nucleophile" evidence="5">
    <location>
        <position position="95"/>
    </location>
</feature>
<evidence type="ECO:0000259" key="7">
    <source>
        <dbReference type="Pfam" id="PF01509"/>
    </source>
</evidence>
<evidence type="ECO:0000256" key="2">
    <source>
        <dbReference type="ARBA" id="ARBA00005642"/>
    </source>
</evidence>
<comment type="catalytic activity">
    <reaction evidence="1 5">
        <text>uridine(55) in tRNA = pseudouridine(55) in tRNA</text>
        <dbReference type="Rhea" id="RHEA:42532"/>
        <dbReference type="Rhea" id="RHEA-COMP:10101"/>
        <dbReference type="Rhea" id="RHEA-COMP:10102"/>
        <dbReference type="ChEBI" id="CHEBI:65314"/>
        <dbReference type="ChEBI" id="CHEBI:65315"/>
        <dbReference type="EC" id="5.4.99.25"/>
    </reaction>
</comment>
<evidence type="ECO:0000256" key="3">
    <source>
        <dbReference type="ARBA" id="ARBA00022694"/>
    </source>
</evidence>
<accession>A0A1M5IWL4</accession>
<dbReference type="HAMAP" id="MF_01080">
    <property type="entry name" value="TruB_bact"/>
    <property type="match status" value="1"/>
</dbReference>
<dbReference type="InterPro" id="IPR002501">
    <property type="entry name" value="PsdUridine_synth_N"/>
</dbReference>
<protein>
    <recommendedName>
        <fullName evidence="5">tRNA pseudouridine synthase B</fullName>
        <ecNumber evidence="5">5.4.99.25</ecNumber>
    </recommendedName>
    <alternativeName>
        <fullName evidence="5">tRNA pseudouridine(55) synthase</fullName>
        <shortName evidence="5">Psi55 synthase</shortName>
    </alternativeName>
    <alternativeName>
        <fullName evidence="5">tRNA pseudouridylate synthase</fullName>
    </alternativeName>
    <alternativeName>
        <fullName evidence="5">tRNA-uridine isomerase</fullName>
    </alternativeName>
</protein>
<name>A0A1M5IWL4_9BRAD</name>
<dbReference type="InterPro" id="IPR014780">
    <property type="entry name" value="tRNA_psdUridine_synth_TruB"/>
</dbReference>
<dbReference type="GO" id="GO:1990481">
    <property type="term" value="P:mRNA pseudouridine synthesis"/>
    <property type="evidence" value="ECO:0007669"/>
    <property type="project" value="TreeGrafter"/>
</dbReference>
<evidence type="ECO:0000256" key="5">
    <source>
        <dbReference type="HAMAP-Rule" id="MF_01080"/>
    </source>
</evidence>
<dbReference type="InterPro" id="IPR020103">
    <property type="entry name" value="PsdUridine_synth_cat_dom_sf"/>
</dbReference>
<dbReference type="Pfam" id="PF01509">
    <property type="entry name" value="TruB_N"/>
    <property type="match status" value="1"/>
</dbReference>
<dbReference type="RefSeq" id="WP_079565700.1">
    <property type="nucleotide sequence ID" value="NZ_LT670818.1"/>
</dbReference>
<organism evidence="10 11">
    <name type="scientific">Bradyrhizobium erythrophlei</name>
    <dbReference type="NCBI Taxonomy" id="1437360"/>
    <lineage>
        <taxon>Bacteria</taxon>
        <taxon>Pseudomonadati</taxon>
        <taxon>Pseudomonadota</taxon>
        <taxon>Alphaproteobacteria</taxon>
        <taxon>Hyphomicrobiales</taxon>
        <taxon>Nitrobacteraceae</taxon>
        <taxon>Bradyrhizobium</taxon>
    </lineage>
</organism>
<dbReference type="Pfam" id="PF09157">
    <property type="entry name" value="TruB-C_2"/>
    <property type="match status" value="1"/>
</dbReference>
<dbReference type="PANTHER" id="PTHR13767:SF2">
    <property type="entry name" value="PSEUDOURIDYLATE SYNTHASE TRUB1"/>
    <property type="match status" value="1"/>
</dbReference>
<dbReference type="GO" id="GO:0031119">
    <property type="term" value="P:tRNA pseudouridine synthesis"/>
    <property type="evidence" value="ECO:0007669"/>
    <property type="project" value="UniProtKB-UniRule"/>
</dbReference>
<keyword evidence="3 5" id="KW-0819">tRNA processing</keyword>
<feature type="domain" description="tRNA pseudouridylate synthase B C-terminal" evidence="9">
    <location>
        <begin position="229"/>
        <end position="292"/>
    </location>
</feature>
<dbReference type="PANTHER" id="PTHR13767">
    <property type="entry name" value="TRNA-PSEUDOURIDINE SYNTHASE"/>
    <property type="match status" value="1"/>
</dbReference>
<comment type="similarity">
    <text evidence="2 5">Belongs to the pseudouridine synthase TruB family. Type 1 subfamily.</text>
</comment>
<proteinExistence type="inferred from homology"/>
<evidence type="ECO:0000259" key="8">
    <source>
        <dbReference type="Pfam" id="PF09157"/>
    </source>
</evidence>
<dbReference type="GO" id="GO:0003723">
    <property type="term" value="F:RNA binding"/>
    <property type="evidence" value="ECO:0007669"/>
    <property type="project" value="InterPro"/>
</dbReference>
<feature type="domain" description="Pseudouridine synthase II N-terminal" evidence="7">
    <location>
        <begin position="80"/>
        <end position="228"/>
    </location>
</feature>
<dbReference type="Pfam" id="PF16198">
    <property type="entry name" value="TruB_C_2"/>
    <property type="match status" value="1"/>
</dbReference>
<evidence type="ECO:0000256" key="1">
    <source>
        <dbReference type="ARBA" id="ARBA00000385"/>
    </source>
</evidence>
<feature type="region of interest" description="Disordered" evidence="6">
    <location>
        <begin position="1"/>
        <end position="59"/>
    </location>
</feature>
<dbReference type="EMBL" id="LT670818">
    <property type="protein sequence ID" value="SHG32704.1"/>
    <property type="molecule type" value="Genomic_DNA"/>
</dbReference>
<dbReference type="Gene3D" id="3.30.2350.10">
    <property type="entry name" value="Pseudouridine synthase"/>
    <property type="match status" value="1"/>
</dbReference>
<dbReference type="OrthoDB" id="9802309at2"/>
<dbReference type="Proteomes" id="UP000190675">
    <property type="component" value="Chromosome I"/>
</dbReference>
<dbReference type="GO" id="GO:0160148">
    <property type="term" value="F:tRNA pseudouridine(55) synthase activity"/>
    <property type="evidence" value="ECO:0007669"/>
    <property type="project" value="UniProtKB-EC"/>
</dbReference>
<dbReference type="InterPro" id="IPR015240">
    <property type="entry name" value="tRNA_sdUridine_synth_fam1_C"/>
</dbReference>
<feature type="domain" description="tRNA pseudouridine synthase II TruB subfamily 1 C-terminal" evidence="8">
    <location>
        <begin position="296"/>
        <end position="353"/>
    </location>
</feature>
<reference evidence="10 11" key="1">
    <citation type="submission" date="2016-11" db="EMBL/GenBank/DDBJ databases">
        <authorList>
            <person name="Jaros S."/>
            <person name="Januszkiewicz K."/>
            <person name="Wedrychowicz H."/>
        </authorList>
    </citation>
    <scope>NUCLEOTIDE SEQUENCE [LARGE SCALE GENOMIC DNA]</scope>
    <source>
        <strain evidence="10 11">GAS242</strain>
    </source>
</reference>
<keyword evidence="4 5" id="KW-0413">Isomerase</keyword>
<evidence type="ECO:0000256" key="6">
    <source>
        <dbReference type="SAM" id="MobiDB-lite"/>
    </source>
</evidence>
<sequence>MIVTTANSAFEPPNADSHEAEKNNFVEARRPNNDPRDQGQRGGKQARQNQPRRDKRDVHGWVVLDKPIGMTSTQAVAVVKRLFQAKRAGHAGTLDPLASGGLPIALGEATKTVPFVMDGRKRYRFTVAWGEERDTDDTEGRAVKTNELRPSAETIQELLPRFTGLIEQIPPQYSAIKVQGERAYDLARDGETVDLKPRPVEIHELTLVEQPDSSHSVFEAECGKGTYVRALARDIGRLLGCYGHICALRRTLVGPFGEKDMIPLEQLEALCDRAASGEGSLADALLPVETALDDIPALAVTRADAARLHRGQAVLLRGRDAPNSSGTVYVTVAGRLLALAEIGNGELIPKRVFNLNGLTASPARNNESV</sequence>
<evidence type="ECO:0000256" key="4">
    <source>
        <dbReference type="ARBA" id="ARBA00023235"/>
    </source>
</evidence>
<comment type="function">
    <text evidence="5">Responsible for synthesis of pseudouridine from uracil-55 in the psi GC loop of transfer RNAs.</text>
</comment>
<feature type="compositionally biased region" description="Basic and acidic residues" evidence="6">
    <location>
        <begin position="16"/>
        <end position="39"/>
    </location>
</feature>
<dbReference type="AlphaFoldDB" id="A0A1M5IWL4"/>
<evidence type="ECO:0000313" key="11">
    <source>
        <dbReference type="Proteomes" id="UP000190675"/>
    </source>
</evidence>
<gene>
    <name evidence="5" type="primary">truB</name>
    <name evidence="10" type="ORF">SAMN05444169_1846</name>
</gene>
<evidence type="ECO:0000313" key="10">
    <source>
        <dbReference type="EMBL" id="SHG32704.1"/>
    </source>
</evidence>
<dbReference type="InterPro" id="IPR032819">
    <property type="entry name" value="TruB_C"/>
</dbReference>
<evidence type="ECO:0000259" key="9">
    <source>
        <dbReference type="Pfam" id="PF16198"/>
    </source>
</evidence>